<organism evidence="1 2">
    <name type="scientific">Chitinophaga filiformis</name>
    <name type="common">Myxococcus filiformis</name>
    <name type="synonym">Flexibacter filiformis</name>
    <dbReference type="NCBI Taxonomy" id="104663"/>
    <lineage>
        <taxon>Bacteria</taxon>
        <taxon>Pseudomonadati</taxon>
        <taxon>Bacteroidota</taxon>
        <taxon>Chitinophagia</taxon>
        <taxon>Chitinophagales</taxon>
        <taxon>Chitinophagaceae</taxon>
        <taxon>Chitinophaga</taxon>
    </lineage>
</organism>
<dbReference type="EMBL" id="CP095855">
    <property type="protein sequence ID" value="UPK67034.1"/>
    <property type="molecule type" value="Genomic_DNA"/>
</dbReference>
<name>A0ABY4HVH6_CHIFI</name>
<dbReference type="Proteomes" id="UP000830198">
    <property type="component" value="Chromosome"/>
</dbReference>
<evidence type="ECO:0000313" key="2">
    <source>
        <dbReference type="Proteomes" id="UP000830198"/>
    </source>
</evidence>
<gene>
    <name evidence="1" type="ORF">MYF79_19015</name>
</gene>
<sequence length="78" mass="9195">MEQRLNYLRELLATQKVEPEDYRRMKAEYTEKIDKLLVKMAEPNQNFVDIEGLLRTGTMTLFNLEKLYLEGDIIKKGG</sequence>
<keyword evidence="2" id="KW-1185">Reference proteome</keyword>
<accession>A0ABY4HVH6</accession>
<evidence type="ECO:0000313" key="1">
    <source>
        <dbReference type="EMBL" id="UPK67034.1"/>
    </source>
</evidence>
<proteinExistence type="predicted"/>
<reference evidence="1 2" key="1">
    <citation type="submission" date="2022-04" db="EMBL/GenBank/DDBJ databases">
        <title>The arsenic-methylating capacity of Chitinophaga filiformis YT5 during chitin decomposition.</title>
        <authorList>
            <person name="Chen G."/>
            <person name="Liang Y."/>
        </authorList>
    </citation>
    <scope>NUCLEOTIDE SEQUENCE [LARGE SCALE GENOMIC DNA]</scope>
    <source>
        <strain evidence="1 2">YT5</strain>
    </source>
</reference>
<protein>
    <submittedName>
        <fullName evidence="1">Uncharacterized protein</fullName>
    </submittedName>
</protein>
<dbReference type="RefSeq" id="WP_247809227.1">
    <property type="nucleotide sequence ID" value="NZ_CP095855.1"/>
</dbReference>